<accession>A0A0F9C3N7</accession>
<name>A0A0F9C3N7_9ZZZZ</name>
<proteinExistence type="predicted"/>
<comment type="caution">
    <text evidence="1">The sequence shown here is derived from an EMBL/GenBank/DDBJ whole genome shotgun (WGS) entry which is preliminary data.</text>
</comment>
<gene>
    <name evidence="1" type="ORF">LCGC14_2656220</name>
</gene>
<dbReference type="EMBL" id="LAZR01046199">
    <property type="protein sequence ID" value="KKK97094.1"/>
    <property type="molecule type" value="Genomic_DNA"/>
</dbReference>
<feature type="non-terminal residue" evidence="1">
    <location>
        <position position="1"/>
    </location>
</feature>
<reference evidence="1" key="1">
    <citation type="journal article" date="2015" name="Nature">
        <title>Complex archaea that bridge the gap between prokaryotes and eukaryotes.</title>
        <authorList>
            <person name="Spang A."/>
            <person name="Saw J.H."/>
            <person name="Jorgensen S.L."/>
            <person name="Zaremba-Niedzwiedzka K."/>
            <person name="Martijn J."/>
            <person name="Lind A.E."/>
            <person name="van Eijk R."/>
            <person name="Schleper C."/>
            <person name="Guy L."/>
            <person name="Ettema T.J."/>
        </authorList>
    </citation>
    <scope>NUCLEOTIDE SEQUENCE</scope>
</reference>
<protein>
    <submittedName>
        <fullName evidence="1">Uncharacterized protein</fullName>
    </submittedName>
</protein>
<dbReference type="AlphaFoldDB" id="A0A0F9C3N7"/>
<organism evidence="1">
    <name type="scientific">marine sediment metagenome</name>
    <dbReference type="NCBI Taxonomy" id="412755"/>
    <lineage>
        <taxon>unclassified sequences</taxon>
        <taxon>metagenomes</taxon>
        <taxon>ecological metagenomes</taxon>
    </lineage>
</organism>
<evidence type="ECO:0000313" key="1">
    <source>
        <dbReference type="EMBL" id="KKK97094.1"/>
    </source>
</evidence>
<sequence length="41" mass="4478">DCGGSITVAQHQWWDSICDCGVSWGLSIKVTAEKEIKKKGI</sequence>